<sequence>MLNPEANPLYRQVLYDGQKKTNIRTLQNHKNQIAHTEQYQWYDKQDCFKNTDKITTINNLSTISNVSYQRYKKPEDNQIFTPLELSKQTSIPMKYQQRYQSQRALFPMTSPRVTESSAKIIGKFILNEGSGHYNLPPLQPPSETYRNRSQVFFG</sequence>
<evidence type="ECO:0000313" key="2">
    <source>
        <dbReference type="Proteomes" id="UP000688137"/>
    </source>
</evidence>
<dbReference type="EMBL" id="CAJJDM010000038">
    <property type="protein sequence ID" value="CAD8066380.1"/>
    <property type="molecule type" value="Genomic_DNA"/>
</dbReference>
<dbReference type="AlphaFoldDB" id="A0A8S1LF40"/>
<evidence type="ECO:0000313" key="1">
    <source>
        <dbReference type="EMBL" id="CAD8066380.1"/>
    </source>
</evidence>
<proteinExistence type="predicted"/>
<keyword evidence="2" id="KW-1185">Reference proteome</keyword>
<accession>A0A8S1LF40</accession>
<comment type="caution">
    <text evidence="1">The sequence shown here is derived from an EMBL/GenBank/DDBJ whole genome shotgun (WGS) entry which is preliminary data.</text>
</comment>
<reference evidence="1" key="1">
    <citation type="submission" date="2021-01" db="EMBL/GenBank/DDBJ databases">
        <authorList>
            <consortium name="Genoscope - CEA"/>
            <person name="William W."/>
        </authorList>
    </citation>
    <scope>NUCLEOTIDE SEQUENCE</scope>
</reference>
<gene>
    <name evidence="1" type="ORF">PPRIM_AZ9-3.1.T0390059</name>
</gene>
<dbReference type="Proteomes" id="UP000688137">
    <property type="component" value="Unassembled WGS sequence"/>
</dbReference>
<protein>
    <submittedName>
        <fullName evidence="1">Uncharacterized protein</fullName>
    </submittedName>
</protein>
<organism evidence="1 2">
    <name type="scientific">Paramecium primaurelia</name>
    <dbReference type="NCBI Taxonomy" id="5886"/>
    <lineage>
        <taxon>Eukaryota</taxon>
        <taxon>Sar</taxon>
        <taxon>Alveolata</taxon>
        <taxon>Ciliophora</taxon>
        <taxon>Intramacronucleata</taxon>
        <taxon>Oligohymenophorea</taxon>
        <taxon>Peniculida</taxon>
        <taxon>Parameciidae</taxon>
        <taxon>Paramecium</taxon>
    </lineage>
</organism>
<name>A0A8S1LF40_PARPR</name>
<dbReference type="OMA" id="ITHTEQY"/>